<dbReference type="Proteomes" id="UP001183202">
    <property type="component" value="Unassembled WGS sequence"/>
</dbReference>
<dbReference type="Pfam" id="PF01740">
    <property type="entry name" value="STAS"/>
    <property type="match status" value="1"/>
</dbReference>
<dbReference type="NCBIfam" id="TIGR00377">
    <property type="entry name" value="ant_ant_sig"/>
    <property type="match status" value="1"/>
</dbReference>
<dbReference type="SUPFAM" id="SSF52091">
    <property type="entry name" value="SpoIIaa-like"/>
    <property type="match status" value="1"/>
</dbReference>
<protein>
    <recommendedName>
        <fullName evidence="2">Anti-sigma factor antagonist</fullName>
    </recommendedName>
</protein>
<evidence type="ECO:0000313" key="4">
    <source>
        <dbReference type="EMBL" id="MDT0351931.1"/>
    </source>
</evidence>
<dbReference type="PROSITE" id="PS50801">
    <property type="entry name" value="STAS"/>
    <property type="match status" value="1"/>
</dbReference>
<sequence>MTRSDQLEQGESAMSEPLQIETSLEGRSVCLALCGELTYATVPVFDEHVADVFGPTRPCLVLDVRRLHFCDSIGLSALIAARRRADLAGGRLILRGVHGMLERVLHITGAGALFTVLGADLDQIDHAAGGSERA</sequence>
<dbReference type="InterPro" id="IPR002645">
    <property type="entry name" value="STAS_dom"/>
</dbReference>
<organism evidence="4 5">
    <name type="scientific">Pseudonocardia charpentierae</name>
    <dbReference type="NCBI Taxonomy" id="3075545"/>
    <lineage>
        <taxon>Bacteria</taxon>
        <taxon>Bacillati</taxon>
        <taxon>Actinomycetota</taxon>
        <taxon>Actinomycetes</taxon>
        <taxon>Pseudonocardiales</taxon>
        <taxon>Pseudonocardiaceae</taxon>
        <taxon>Pseudonocardia</taxon>
    </lineage>
</organism>
<proteinExistence type="inferred from homology"/>
<keyword evidence="5" id="KW-1185">Reference proteome</keyword>
<comment type="similarity">
    <text evidence="1 2">Belongs to the anti-sigma-factor antagonist family.</text>
</comment>
<dbReference type="Gene3D" id="3.30.750.24">
    <property type="entry name" value="STAS domain"/>
    <property type="match status" value="1"/>
</dbReference>
<dbReference type="PANTHER" id="PTHR33495">
    <property type="entry name" value="ANTI-SIGMA FACTOR ANTAGONIST TM_1081-RELATED-RELATED"/>
    <property type="match status" value="1"/>
</dbReference>
<evidence type="ECO:0000313" key="5">
    <source>
        <dbReference type="Proteomes" id="UP001183202"/>
    </source>
</evidence>
<reference evidence="5" key="1">
    <citation type="submission" date="2023-07" db="EMBL/GenBank/DDBJ databases">
        <title>30 novel species of actinomycetes from the DSMZ collection.</title>
        <authorList>
            <person name="Nouioui I."/>
        </authorList>
    </citation>
    <scope>NUCLEOTIDE SEQUENCE [LARGE SCALE GENOMIC DNA]</scope>
    <source>
        <strain evidence="5">DSM 45834</strain>
    </source>
</reference>
<evidence type="ECO:0000259" key="3">
    <source>
        <dbReference type="PROSITE" id="PS50801"/>
    </source>
</evidence>
<accession>A0ABU2NDW3</accession>
<feature type="domain" description="STAS" evidence="3">
    <location>
        <begin position="18"/>
        <end position="109"/>
    </location>
</feature>
<dbReference type="PANTHER" id="PTHR33495:SF2">
    <property type="entry name" value="ANTI-SIGMA FACTOR ANTAGONIST TM_1081-RELATED"/>
    <property type="match status" value="1"/>
</dbReference>
<dbReference type="RefSeq" id="WP_311558435.1">
    <property type="nucleotide sequence ID" value="NZ_JAVREJ010000015.1"/>
</dbReference>
<name>A0ABU2NDW3_9PSEU</name>
<dbReference type="InterPro" id="IPR003658">
    <property type="entry name" value="Anti-sigma_ant"/>
</dbReference>
<dbReference type="InterPro" id="IPR036513">
    <property type="entry name" value="STAS_dom_sf"/>
</dbReference>
<evidence type="ECO:0000256" key="1">
    <source>
        <dbReference type="ARBA" id="ARBA00009013"/>
    </source>
</evidence>
<comment type="caution">
    <text evidence="4">The sequence shown here is derived from an EMBL/GenBank/DDBJ whole genome shotgun (WGS) entry which is preliminary data.</text>
</comment>
<dbReference type="CDD" id="cd07043">
    <property type="entry name" value="STAS_anti-anti-sigma_factors"/>
    <property type="match status" value="1"/>
</dbReference>
<gene>
    <name evidence="4" type="ORF">RM445_20600</name>
</gene>
<dbReference type="EMBL" id="JAVREJ010000015">
    <property type="protein sequence ID" value="MDT0351931.1"/>
    <property type="molecule type" value="Genomic_DNA"/>
</dbReference>
<evidence type="ECO:0000256" key="2">
    <source>
        <dbReference type="RuleBase" id="RU003749"/>
    </source>
</evidence>